<keyword evidence="2 5" id="KW-0810">Translation regulation</keyword>
<keyword evidence="7" id="KW-1185">Reference proteome</keyword>
<dbReference type="GO" id="GO:0006402">
    <property type="term" value="P:mRNA catabolic process"/>
    <property type="evidence" value="ECO:0007669"/>
    <property type="project" value="InterPro"/>
</dbReference>
<keyword evidence="3 5" id="KW-0694">RNA-binding</keyword>
<comment type="subunit">
    <text evidence="5">Homodimer; the beta-strands of each monomer intercalate to form a hydrophobic core, while the alpha-helices form wings that extend away from the core.</text>
</comment>
<evidence type="ECO:0000256" key="1">
    <source>
        <dbReference type="ARBA" id="ARBA00022490"/>
    </source>
</evidence>
<comment type="function">
    <text evidence="5">A key translational regulator that binds mRNA to regulate translation initiation and/or mRNA stability. Mediates global changes in gene expression, shifting from rapid growth to stress survival by linking envelope stress, the stringent response and the catabolite repression systems. Usually binds in the 5'-UTR; binding at or near the Shine-Dalgarno sequence prevents ribosome-binding, repressing translation, binding elsewhere in the 5'-UTR can activate translation and/or stabilize the mRNA. Its function is antagonized by small RNA(s).</text>
</comment>
<dbReference type="OrthoDB" id="9809061at2"/>
<protein>
    <recommendedName>
        <fullName evidence="5">Translational regulator CsrA</fullName>
    </recommendedName>
    <alternativeName>
        <fullName evidence="5">Carbon storage regulator</fullName>
    </alternativeName>
</protein>
<gene>
    <name evidence="5" type="primary">csrA</name>
    <name evidence="6" type="ORF">CWI75_08715</name>
</gene>
<accession>A0A2N5Y2P6</accession>
<evidence type="ECO:0000256" key="5">
    <source>
        <dbReference type="HAMAP-Rule" id="MF_00167"/>
    </source>
</evidence>
<comment type="caution">
    <text evidence="6">The sequence shown here is derived from an EMBL/GenBank/DDBJ whole genome shotgun (WGS) entry which is preliminary data.</text>
</comment>
<dbReference type="AlphaFoldDB" id="A0A2N5Y2P6"/>
<dbReference type="EMBL" id="PKLZ01000007">
    <property type="protein sequence ID" value="PLW82656.1"/>
    <property type="molecule type" value="Genomic_DNA"/>
</dbReference>
<keyword evidence="1 5" id="KW-0963">Cytoplasm</keyword>
<dbReference type="RefSeq" id="WP_101521124.1">
    <property type="nucleotide sequence ID" value="NZ_PKLZ01000007.1"/>
</dbReference>
<proteinExistence type="inferred from homology"/>
<name>A0A2N5Y2P6_9GAMM</name>
<evidence type="ECO:0000313" key="6">
    <source>
        <dbReference type="EMBL" id="PLW82656.1"/>
    </source>
</evidence>
<comment type="subcellular location">
    <subcellularLocation>
        <location evidence="5">Cytoplasm</location>
    </subcellularLocation>
</comment>
<dbReference type="InterPro" id="IPR003751">
    <property type="entry name" value="CsrA"/>
</dbReference>
<dbReference type="GO" id="GO:0045948">
    <property type="term" value="P:positive regulation of translational initiation"/>
    <property type="evidence" value="ECO:0007669"/>
    <property type="project" value="UniProtKB-UniRule"/>
</dbReference>
<organism evidence="6 7">
    <name type="scientific">Kineobactrum sediminis</name>
    <dbReference type="NCBI Taxonomy" id="1905677"/>
    <lineage>
        <taxon>Bacteria</taxon>
        <taxon>Pseudomonadati</taxon>
        <taxon>Pseudomonadota</taxon>
        <taxon>Gammaproteobacteria</taxon>
        <taxon>Cellvibrionales</taxon>
        <taxon>Halieaceae</taxon>
        <taxon>Kineobactrum</taxon>
    </lineage>
</organism>
<sequence length="59" mass="6481">MLTLTRKAAEAIIINTDQGEIRLVVVAISGNSVKLAIDAPEDVLVLREEVMPEHKRSII</sequence>
<dbReference type="SUPFAM" id="SSF117130">
    <property type="entry name" value="CsrA-like"/>
    <property type="match status" value="1"/>
</dbReference>
<evidence type="ECO:0000256" key="3">
    <source>
        <dbReference type="ARBA" id="ARBA00022884"/>
    </source>
</evidence>
<dbReference type="GO" id="GO:0005829">
    <property type="term" value="C:cytosol"/>
    <property type="evidence" value="ECO:0007669"/>
    <property type="project" value="TreeGrafter"/>
</dbReference>
<dbReference type="GO" id="GO:0006109">
    <property type="term" value="P:regulation of carbohydrate metabolic process"/>
    <property type="evidence" value="ECO:0007669"/>
    <property type="project" value="UniProtKB-UniRule"/>
</dbReference>
<dbReference type="GO" id="GO:0048027">
    <property type="term" value="F:mRNA 5'-UTR binding"/>
    <property type="evidence" value="ECO:0007669"/>
    <property type="project" value="UniProtKB-UniRule"/>
</dbReference>
<comment type="similarity">
    <text evidence="5">Belongs to the CsrA/RsmA family.</text>
</comment>
<evidence type="ECO:0000256" key="2">
    <source>
        <dbReference type="ARBA" id="ARBA00022845"/>
    </source>
</evidence>
<dbReference type="Gene3D" id="2.60.40.4380">
    <property type="entry name" value="Translational regulator CsrA"/>
    <property type="match status" value="1"/>
</dbReference>
<dbReference type="Proteomes" id="UP000234845">
    <property type="component" value="Unassembled WGS sequence"/>
</dbReference>
<keyword evidence="5" id="KW-0678">Repressor</keyword>
<evidence type="ECO:0000313" key="7">
    <source>
        <dbReference type="Proteomes" id="UP000234845"/>
    </source>
</evidence>
<reference evidence="7" key="1">
    <citation type="submission" date="2017-11" db="EMBL/GenBank/DDBJ databases">
        <title>The draft genome sequence of Chromatocurvus sp. F02.</title>
        <authorList>
            <person name="Du Z.-J."/>
            <person name="Chang Y.-Q."/>
        </authorList>
    </citation>
    <scope>NUCLEOTIDE SEQUENCE [LARGE SCALE GENOMIC DNA]</scope>
    <source>
        <strain evidence="7">F02</strain>
    </source>
</reference>
<dbReference type="GO" id="GO:0045947">
    <property type="term" value="P:negative regulation of translational initiation"/>
    <property type="evidence" value="ECO:0007669"/>
    <property type="project" value="UniProtKB-UniRule"/>
</dbReference>
<dbReference type="HAMAP" id="MF_00167">
    <property type="entry name" value="CsrA"/>
    <property type="match status" value="1"/>
</dbReference>
<dbReference type="PANTHER" id="PTHR34984">
    <property type="entry name" value="CARBON STORAGE REGULATOR"/>
    <property type="match status" value="1"/>
</dbReference>
<dbReference type="InterPro" id="IPR036107">
    <property type="entry name" value="CsrA_sf"/>
</dbReference>
<evidence type="ECO:0000256" key="4">
    <source>
        <dbReference type="ARBA" id="ARBA00023159"/>
    </source>
</evidence>
<keyword evidence="4 5" id="KW-0010">Activator</keyword>
<dbReference type="PANTHER" id="PTHR34984:SF1">
    <property type="entry name" value="CARBON STORAGE REGULATOR"/>
    <property type="match status" value="1"/>
</dbReference>
<dbReference type="Pfam" id="PF02599">
    <property type="entry name" value="CsrA"/>
    <property type="match status" value="1"/>
</dbReference>